<dbReference type="Proteomes" id="UP000718564">
    <property type="component" value="Unassembled WGS sequence"/>
</dbReference>
<protein>
    <submittedName>
        <fullName evidence="1">Uncharacterized protein</fullName>
    </submittedName>
</protein>
<name>A0ABX1P4F4_9CYAN</name>
<accession>A0ABX1P4F4</accession>
<dbReference type="RefSeq" id="WP_169154122.1">
    <property type="nucleotide sequence ID" value="NZ_CAWPJE010000363.1"/>
</dbReference>
<proteinExistence type="predicted"/>
<keyword evidence="2" id="KW-1185">Reference proteome</keyword>
<evidence type="ECO:0000313" key="2">
    <source>
        <dbReference type="Proteomes" id="UP000718564"/>
    </source>
</evidence>
<gene>
    <name evidence="1" type="ORF">DP116_04970</name>
</gene>
<evidence type="ECO:0000313" key="1">
    <source>
        <dbReference type="EMBL" id="NMG18836.1"/>
    </source>
</evidence>
<organism evidence="1 2">
    <name type="scientific">Brasilonema bromeliae SPC951</name>
    <dbReference type="NCBI Taxonomy" id="385972"/>
    <lineage>
        <taxon>Bacteria</taxon>
        <taxon>Bacillati</taxon>
        <taxon>Cyanobacteriota</taxon>
        <taxon>Cyanophyceae</taxon>
        <taxon>Nostocales</taxon>
        <taxon>Scytonemataceae</taxon>
        <taxon>Brasilonema</taxon>
        <taxon>Bromeliae group (in: Brasilonema)</taxon>
    </lineage>
</organism>
<comment type="caution">
    <text evidence="1">The sequence shown here is derived from an EMBL/GenBank/DDBJ whole genome shotgun (WGS) entry which is preliminary data.</text>
</comment>
<dbReference type="EMBL" id="QMEB01000023">
    <property type="protein sequence ID" value="NMG18836.1"/>
    <property type="molecule type" value="Genomic_DNA"/>
</dbReference>
<reference evidence="1 2" key="1">
    <citation type="submission" date="2018-06" db="EMBL/GenBank/DDBJ databases">
        <title>Comparative genomics of Brasilonema spp. strains.</title>
        <authorList>
            <person name="Alvarenga D.O."/>
            <person name="Fiore M.F."/>
            <person name="Varani A.M."/>
        </authorList>
    </citation>
    <scope>NUCLEOTIDE SEQUENCE [LARGE SCALE GENOMIC DNA]</scope>
    <source>
        <strain evidence="1 2">SPC951</strain>
    </source>
</reference>
<sequence length="135" mass="16567">MFIKYQTKRQKHTERFSFGRIFWYLISFCKRRRYQSINNKIYTEIKVLNTSKFKHFNRLSFTVLSELTNINRTHVENWVRSEETKQFVGEVMIQKLVDEVKDMFYRWEKETSSDKIPMDDLADELTRLLKSLSRH</sequence>